<sequence length="85" mass="9677">MRWGEVRDSTPYVYDNLSIDTPQYGRFEDVRSVGMAVASAAQDGFDQWLGHSLFSPFIIDRAGYRRMLVQGLDELATLHAFYGLK</sequence>
<reference evidence="2" key="1">
    <citation type="journal article" date="2019" name="Int. J. Syst. Evol. Microbiol.">
        <title>The Global Catalogue of Microorganisms (GCM) 10K type strain sequencing project: providing services to taxonomists for standard genome sequencing and annotation.</title>
        <authorList>
            <consortium name="The Broad Institute Genomics Platform"/>
            <consortium name="The Broad Institute Genome Sequencing Center for Infectious Disease"/>
            <person name="Wu L."/>
            <person name="Ma J."/>
        </authorList>
    </citation>
    <scope>NUCLEOTIDE SEQUENCE [LARGE SCALE GENOMIC DNA]</scope>
    <source>
        <strain evidence="2">KCTC 22154</strain>
    </source>
</reference>
<dbReference type="EMBL" id="BMXN01000002">
    <property type="protein sequence ID" value="GHD55883.1"/>
    <property type="molecule type" value="Genomic_DNA"/>
</dbReference>
<protein>
    <submittedName>
        <fullName evidence="1">Uncharacterized protein</fullName>
    </submittedName>
</protein>
<dbReference type="AlphaFoldDB" id="A0A8H9IUI8"/>
<accession>A0A8H9IUI8</accession>
<dbReference type="Proteomes" id="UP000623776">
    <property type="component" value="Unassembled WGS sequence"/>
</dbReference>
<evidence type="ECO:0000313" key="2">
    <source>
        <dbReference type="Proteomes" id="UP000623776"/>
    </source>
</evidence>
<evidence type="ECO:0000313" key="1">
    <source>
        <dbReference type="EMBL" id="GHD55883.1"/>
    </source>
</evidence>
<name>A0A8H9IUI8_9GAMM</name>
<organism evidence="1 2">
    <name type="scientific">Vreelandella hamiltonii</name>
    <dbReference type="NCBI Taxonomy" id="502829"/>
    <lineage>
        <taxon>Bacteria</taxon>
        <taxon>Pseudomonadati</taxon>
        <taxon>Pseudomonadota</taxon>
        <taxon>Gammaproteobacteria</taxon>
        <taxon>Oceanospirillales</taxon>
        <taxon>Halomonadaceae</taxon>
        <taxon>Vreelandella</taxon>
    </lineage>
</organism>
<comment type="caution">
    <text evidence="1">The sequence shown here is derived from an EMBL/GenBank/DDBJ whole genome shotgun (WGS) entry which is preliminary data.</text>
</comment>
<proteinExistence type="predicted"/>
<gene>
    <name evidence="1" type="ORF">GCM10007157_06210</name>
</gene>
<keyword evidence="2" id="KW-1185">Reference proteome</keyword>